<feature type="compositionally biased region" description="Polar residues" evidence="2">
    <location>
        <begin position="21"/>
        <end position="32"/>
    </location>
</feature>
<evidence type="ECO:0000256" key="2">
    <source>
        <dbReference type="SAM" id="MobiDB-lite"/>
    </source>
</evidence>
<evidence type="ECO:0000313" key="6">
    <source>
        <dbReference type="Proteomes" id="UP000813463"/>
    </source>
</evidence>
<dbReference type="InterPro" id="IPR043971">
    <property type="entry name" value="FUZ/MON1/HPS1_longin_2"/>
</dbReference>
<organism evidence="6 7">
    <name type="scientific">Spinacia oleracea</name>
    <name type="common">Spinach</name>
    <dbReference type="NCBI Taxonomy" id="3562"/>
    <lineage>
        <taxon>Eukaryota</taxon>
        <taxon>Viridiplantae</taxon>
        <taxon>Streptophyta</taxon>
        <taxon>Embryophyta</taxon>
        <taxon>Tracheophyta</taxon>
        <taxon>Spermatophyta</taxon>
        <taxon>Magnoliopsida</taxon>
        <taxon>eudicotyledons</taxon>
        <taxon>Gunneridae</taxon>
        <taxon>Pentapetalae</taxon>
        <taxon>Caryophyllales</taxon>
        <taxon>Chenopodiaceae</taxon>
        <taxon>Chenopodioideae</taxon>
        <taxon>Anserineae</taxon>
        <taxon>Spinacia</taxon>
    </lineage>
</organism>
<reference evidence="7" key="2">
    <citation type="submission" date="2025-08" db="UniProtKB">
        <authorList>
            <consortium name="RefSeq"/>
        </authorList>
    </citation>
    <scope>IDENTIFICATION</scope>
    <source>
        <tissue evidence="7">Leaf</tissue>
    </source>
</reference>
<dbReference type="KEGG" id="soe:110803345"/>
<evidence type="ECO:0000259" key="3">
    <source>
        <dbReference type="Pfam" id="PF19036"/>
    </source>
</evidence>
<feature type="region of interest" description="Disordered" evidence="2">
    <location>
        <begin position="1"/>
        <end position="72"/>
    </location>
</feature>
<dbReference type="InterPro" id="IPR004353">
    <property type="entry name" value="Mon1"/>
</dbReference>
<dbReference type="RefSeq" id="XP_021864550.1">
    <property type="nucleotide sequence ID" value="XM_022008858.2"/>
</dbReference>
<dbReference type="GO" id="GO:0016192">
    <property type="term" value="P:vesicle-mediated transport"/>
    <property type="evidence" value="ECO:0007669"/>
    <property type="project" value="InterPro"/>
</dbReference>
<feature type="compositionally biased region" description="Low complexity" evidence="2">
    <location>
        <begin position="1"/>
        <end position="16"/>
    </location>
</feature>
<protein>
    <recommendedName>
        <fullName evidence="1">Vacuolar fusion protein MON1 homolog</fullName>
    </recommendedName>
</protein>
<evidence type="ECO:0000313" key="7">
    <source>
        <dbReference type="RefSeq" id="XP_021864550.1"/>
    </source>
</evidence>
<feature type="region of interest" description="Disordered" evidence="2">
    <location>
        <begin position="112"/>
        <end position="138"/>
    </location>
</feature>
<feature type="domain" description="FUZ/MON1/HPS1 second Longin" evidence="4">
    <location>
        <begin position="346"/>
        <end position="439"/>
    </location>
</feature>
<feature type="domain" description="FUZ/MON1/HPS1 third Longin" evidence="5">
    <location>
        <begin position="502"/>
        <end position="602"/>
    </location>
</feature>
<dbReference type="OrthoDB" id="272411at2759"/>
<evidence type="ECO:0000256" key="1">
    <source>
        <dbReference type="RuleBase" id="RU367048"/>
    </source>
</evidence>
<dbReference type="InterPro" id="IPR043972">
    <property type="entry name" value="FUZ/MON1/HPS1_longin_1"/>
</dbReference>
<dbReference type="PANTHER" id="PTHR13027">
    <property type="entry name" value="SAND PROTEIN-RELATED"/>
    <property type="match status" value="1"/>
</dbReference>
<dbReference type="Pfam" id="PF19036">
    <property type="entry name" value="Fuz_longin_1"/>
    <property type="match status" value="1"/>
</dbReference>
<reference evidence="6" key="1">
    <citation type="journal article" date="2021" name="Nat. Commun.">
        <title>Genomic analyses provide insights into spinach domestication and the genetic basis of agronomic traits.</title>
        <authorList>
            <person name="Cai X."/>
            <person name="Sun X."/>
            <person name="Xu C."/>
            <person name="Sun H."/>
            <person name="Wang X."/>
            <person name="Ge C."/>
            <person name="Zhang Z."/>
            <person name="Wang Q."/>
            <person name="Fei Z."/>
            <person name="Jiao C."/>
            <person name="Wang Q."/>
        </authorList>
    </citation>
    <scope>NUCLEOTIDE SEQUENCE [LARGE SCALE GENOMIC DNA]</scope>
    <source>
        <strain evidence="6">cv. Varoflay</strain>
    </source>
</reference>
<name>A0A9R0KAJ8_SPIOL</name>
<dbReference type="Proteomes" id="UP000813463">
    <property type="component" value="Chromosome 1"/>
</dbReference>
<dbReference type="Pfam" id="PF19037">
    <property type="entry name" value="Fuz_longin_2"/>
    <property type="match status" value="1"/>
</dbReference>
<evidence type="ECO:0000259" key="4">
    <source>
        <dbReference type="Pfam" id="PF19037"/>
    </source>
</evidence>
<proteinExistence type="inferred from homology"/>
<dbReference type="PRINTS" id="PR01546">
    <property type="entry name" value="YEAST73DUF"/>
</dbReference>
<dbReference type="GeneID" id="110803345"/>
<gene>
    <name evidence="7" type="primary">LOC110803345</name>
</gene>
<dbReference type="PANTHER" id="PTHR13027:SF7">
    <property type="entry name" value="VACUOLAR FUSION PROTEIN MON1 HOMOLOG"/>
    <property type="match status" value="1"/>
</dbReference>
<keyword evidence="6" id="KW-1185">Reference proteome</keyword>
<dbReference type="Pfam" id="PF19038">
    <property type="entry name" value="Fuz_longin_3"/>
    <property type="match status" value="1"/>
</dbReference>
<evidence type="ECO:0000259" key="5">
    <source>
        <dbReference type="Pfam" id="PF19038"/>
    </source>
</evidence>
<comment type="function">
    <text evidence="1">Plays an important role in membrane trafficking through the secretory apparatus.</text>
</comment>
<dbReference type="AlphaFoldDB" id="A0A9R0KAJ8"/>
<sequence length="616" mass="68327">MASDSTSSSSDSAYDSAADHNPNSDTPINNHDSAIDDHLTSLTLTPLDEDLAPEKEREIEETDQTPMPEIGVTEVEEEAADVLASEVVVEEERESNSVSATGDVGLAWREEEVEAPASPGSSGYAGERGSSNASSASGIEEIGEDQVAERDGGLVNGVADSQPAWIPGKRHVNEDDTSILWRRRKKHFFILSHSGKPIYSRYGDEHKLAGFSATLQAIISFVENGGDRVKLVRAGKHQVVFLVKGPIYLVCISCTEEPYESLRGQLELLYGQMILILTKSVNRCFEKNAKFDMTPLLGGTDAVFSSLIHSFSWNPATFLHAYTCLPLAYPTRQAAGAILQDVADSGVLFAILMCKHKVVSLVGAEKASLHPDDMLLLSNFVMSSESFRTSESFSPICLPKYNSMAFLYAYVQYLDVNTYLMLLTTRSDAFYHLKECRASIEAVFLKSNVLSEVQRSMLDGGMHIEDLPVDPSSRSGSASSHLGQHSPERFRDTYTSLGGPCGLWHFIYRSIYLDQYVSSEFSAPINTPQQQKRLYRAYQKIYASMHDKGFGPNKTQFRRDDNYVLLCWVTQDFELYAAFDPLADKAMAIKTCNRVCQWVKDVENEIFLLGASPFSW</sequence>
<dbReference type="GO" id="GO:0006623">
    <property type="term" value="P:protein targeting to vacuole"/>
    <property type="evidence" value="ECO:0007669"/>
    <property type="project" value="UniProtKB-UniRule"/>
</dbReference>
<feature type="domain" description="FUZ/MON1/HPS1 first Longin" evidence="3">
    <location>
        <begin position="186"/>
        <end position="307"/>
    </location>
</feature>
<comment type="similarity">
    <text evidence="1">Belongs to the MON1/SAND family.</text>
</comment>
<accession>A0A9R0KAJ8</accession>
<dbReference type="InterPro" id="IPR043970">
    <property type="entry name" value="FUZ/MON1/HPS1_longin_3"/>
</dbReference>